<dbReference type="PANTHER" id="PTHR13046:SF0">
    <property type="entry name" value="CAAX PRENYL PROTEASE 2"/>
    <property type="match status" value="1"/>
</dbReference>
<evidence type="ECO:0000313" key="14">
    <source>
        <dbReference type="Proteomes" id="UP001497600"/>
    </source>
</evidence>
<dbReference type="InterPro" id="IPR039731">
    <property type="entry name" value="Rce1"/>
</dbReference>
<evidence type="ECO:0000256" key="7">
    <source>
        <dbReference type="ARBA" id="ARBA00022989"/>
    </source>
</evidence>
<protein>
    <recommendedName>
        <fullName evidence="10">intramembrane prenyl-peptidase Rce1</fullName>
        <ecNumber evidence="10">3.4.26.1</ecNumber>
    </recommendedName>
</protein>
<evidence type="ECO:0000256" key="3">
    <source>
        <dbReference type="ARBA" id="ARBA00022670"/>
    </source>
</evidence>
<sequence length="264" mass="30060">MYSKSVAVGLSLMVASSYVIAIHIGQPMGQDRNDPKVIKGRMLRVCILCILQAIILPMILIKLGAYNDFKSVLVSFGLKFQLFDTLKCLLSICLLYIGPLINHFYTIDFHFETFYKDLFAELTSIWGIRDLIFAPISEEFVYRSLVLSIYKPLIGNGESSLTSVKLWTPFLFGIAHIHHGYTLYKVKKIPASMVLFNGAMQLTYTTLFGMLVNNFMLKNNNIWGCIVIHSICNCMGFPDFEPEMHPIAYYILLVLGLIMFYFSL</sequence>
<keyword evidence="3 13" id="KW-0645">Protease</keyword>
<keyword evidence="7 11" id="KW-1133">Transmembrane helix</keyword>
<feature type="transmembrane region" description="Helical" evidence="11">
    <location>
        <begin position="45"/>
        <end position="66"/>
    </location>
</feature>
<evidence type="ECO:0000256" key="10">
    <source>
        <dbReference type="ARBA" id="ARBA00049729"/>
    </source>
</evidence>
<name>A0ABP0EGQ3_9ASCO</name>
<feature type="transmembrane region" description="Helical" evidence="11">
    <location>
        <begin position="6"/>
        <end position="24"/>
    </location>
</feature>
<keyword evidence="8 11" id="KW-0472">Membrane</keyword>
<dbReference type="EC" id="3.4.26.1" evidence="10"/>
<evidence type="ECO:0000256" key="1">
    <source>
        <dbReference type="ARBA" id="ARBA00004477"/>
    </source>
</evidence>
<dbReference type="Pfam" id="PF02517">
    <property type="entry name" value="Rce1-like"/>
    <property type="match status" value="1"/>
</dbReference>
<keyword evidence="14" id="KW-1185">Reference proteome</keyword>
<evidence type="ECO:0000256" key="4">
    <source>
        <dbReference type="ARBA" id="ARBA00022692"/>
    </source>
</evidence>
<reference evidence="13 14" key="1">
    <citation type="submission" date="2024-01" db="EMBL/GenBank/DDBJ databases">
        <authorList>
            <consortium name="Genoscope - CEA"/>
            <person name="William W."/>
        </authorList>
    </citation>
    <scope>NUCLEOTIDE SEQUENCE [LARGE SCALE GENOMIC DNA]</scope>
    <source>
        <strain evidence="13 14">29B2s-10</strain>
    </source>
</reference>
<evidence type="ECO:0000256" key="6">
    <source>
        <dbReference type="ARBA" id="ARBA00022824"/>
    </source>
</evidence>
<evidence type="ECO:0000256" key="11">
    <source>
        <dbReference type="SAM" id="Phobius"/>
    </source>
</evidence>
<keyword evidence="6" id="KW-0256">Endoplasmic reticulum</keyword>
<gene>
    <name evidence="13" type="primary">RCE1</name>
    <name evidence="13" type="ORF">CAAN4_G02410</name>
</gene>
<comment type="subcellular location">
    <subcellularLocation>
        <location evidence="1">Endoplasmic reticulum membrane</location>
        <topology evidence="1">Multi-pass membrane protein</topology>
    </subcellularLocation>
</comment>
<dbReference type="GO" id="GO:0006508">
    <property type="term" value="P:proteolysis"/>
    <property type="evidence" value="ECO:0007669"/>
    <property type="project" value="UniProtKB-KW"/>
</dbReference>
<accession>A0ABP0EGQ3</accession>
<proteinExistence type="inferred from homology"/>
<feature type="transmembrane region" description="Helical" evidence="11">
    <location>
        <begin position="78"/>
        <end position="97"/>
    </location>
</feature>
<evidence type="ECO:0000256" key="9">
    <source>
        <dbReference type="ARBA" id="ARBA00047280"/>
    </source>
</evidence>
<feature type="domain" description="CAAX prenyl protease 2/Lysostaphin resistance protein A-like" evidence="12">
    <location>
        <begin position="125"/>
        <end position="235"/>
    </location>
</feature>
<dbReference type="InterPro" id="IPR003675">
    <property type="entry name" value="Rce1/LyrA-like_dom"/>
</dbReference>
<evidence type="ECO:0000259" key="12">
    <source>
        <dbReference type="Pfam" id="PF02517"/>
    </source>
</evidence>
<evidence type="ECO:0000256" key="8">
    <source>
        <dbReference type="ARBA" id="ARBA00023136"/>
    </source>
</evidence>
<comment type="catalytic activity">
    <reaction evidence="9">
        <text>Hydrolyzes the peptide bond -P2-(S-farnesyl or geranylgeranyl)C-P1'-P2'-P3'-COOH where P1' and P2' are amino acids with aliphatic sidechains and P3' is any C-terminal residue.</text>
        <dbReference type="EC" id="3.4.26.1"/>
    </reaction>
</comment>
<evidence type="ECO:0000256" key="2">
    <source>
        <dbReference type="ARBA" id="ARBA00006897"/>
    </source>
</evidence>
<dbReference type="Proteomes" id="UP001497600">
    <property type="component" value="Chromosome G"/>
</dbReference>
<feature type="transmembrane region" description="Helical" evidence="11">
    <location>
        <begin position="194"/>
        <end position="212"/>
    </location>
</feature>
<evidence type="ECO:0000313" key="13">
    <source>
        <dbReference type="EMBL" id="CAK7916120.1"/>
    </source>
</evidence>
<organism evidence="13 14">
    <name type="scientific">[Candida] anglica</name>
    <dbReference type="NCBI Taxonomy" id="148631"/>
    <lineage>
        <taxon>Eukaryota</taxon>
        <taxon>Fungi</taxon>
        <taxon>Dikarya</taxon>
        <taxon>Ascomycota</taxon>
        <taxon>Saccharomycotina</taxon>
        <taxon>Pichiomycetes</taxon>
        <taxon>Debaryomycetaceae</taxon>
        <taxon>Kurtzmaniella</taxon>
    </lineage>
</organism>
<keyword evidence="5" id="KW-0378">Hydrolase</keyword>
<feature type="transmembrane region" description="Helical" evidence="11">
    <location>
        <begin position="247"/>
        <end position="263"/>
    </location>
</feature>
<comment type="similarity">
    <text evidence="2">Belongs to the peptidase U48 family.</text>
</comment>
<keyword evidence="4 11" id="KW-0812">Transmembrane</keyword>
<dbReference type="PANTHER" id="PTHR13046">
    <property type="entry name" value="PROTEASE U48 CAAX PRENYL PROTEASE RCE1"/>
    <property type="match status" value="1"/>
</dbReference>
<evidence type="ECO:0000256" key="5">
    <source>
        <dbReference type="ARBA" id="ARBA00022801"/>
    </source>
</evidence>
<dbReference type="GO" id="GO:0008233">
    <property type="term" value="F:peptidase activity"/>
    <property type="evidence" value="ECO:0007669"/>
    <property type="project" value="UniProtKB-KW"/>
</dbReference>
<dbReference type="EMBL" id="OZ004259">
    <property type="protein sequence ID" value="CAK7916120.1"/>
    <property type="molecule type" value="Genomic_DNA"/>
</dbReference>